<keyword evidence="2" id="KW-1185">Reference proteome</keyword>
<protein>
    <submittedName>
        <fullName evidence="1">Uncharacterized protein</fullName>
    </submittedName>
</protein>
<proteinExistence type="predicted"/>
<dbReference type="PANTHER" id="PTHR37718:SF2">
    <property type="entry name" value="OS03G0205150 PROTEIN"/>
    <property type="match status" value="1"/>
</dbReference>
<accession>A0AAN9SWP4</accession>
<organism evidence="1 2">
    <name type="scientific">Psophocarpus tetragonolobus</name>
    <name type="common">Winged bean</name>
    <name type="synonym">Dolichos tetragonolobus</name>
    <dbReference type="NCBI Taxonomy" id="3891"/>
    <lineage>
        <taxon>Eukaryota</taxon>
        <taxon>Viridiplantae</taxon>
        <taxon>Streptophyta</taxon>
        <taxon>Embryophyta</taxon>
        <taxon>Tracheophyta</taxon>
        <taxon>Spermatophyta</taxon>
        <taxon>Magnoliopsida</taxon>
        <taxon>eudicotyledons</taxon>
        <taxon>Gunneridae</taxon>
        <taxon>Pentapetalae</taxon>
        <taxon>rosids</taxon>
        <taxon>fabids</taxon>
        <taxon>Fabales</taxon>
        <taxon>Fabaceae</taxon>
        <taxon>Papilionoideae</taxon>
        <taxon>50 kb inversion clade</taxon>
        <taxon>NPAAA clade</taxon>
        <taxon>indigoferoid/millettioid clade</taxon>
        <taxon>Phaseoleae</taxon>
        <taxon>Psophocarpus</taxon>
    </lineage>
</organism>
<gene>
    <name evidence="1" type="ORF">VNO78_12973</name>
</gene>
<dbReference type="Proteomes" id="UP001386955">
    <property type="component" value="Unassembled WGS sequence"/>
</dbReference>
<dbReference type="AlphaFoldDB" id="A0AAN9SWP4"/>
<reference evidence="1 2" key="1">
    <citation type="submission" date="2024-01" db="EMBL/GenBank/DDBJ databases">
        <title>The genomes of 5 underutilized Papilionoideae crops provide insights into root nodulation and disease resistanc.</title>
        <authorList>
            <person name="Jiang F."/>
        </authorList>
    </citation>
    <scope>NUCLEOTIDE SEQUENCE [LARGE SCALE GENOMIC DNA]</scope>
    <source>
        <strain evidence="1">DUOXIRENSHENG_FW03</strain>
        <tissue evidence="1">Leaves</tissue>
    </source>
</reference>
<sequence>MEMKFRNFDANHTGELLKHVDRQNEVLMEAYRSMFNELRKLQIEEEMLMRKMHEVISSHGHSKNVDEQEPLPPKAILVTTEEKQNGKTISEELILWKAQPVEEAEAEMTKEKYPSLCLEDKVEIREGVSDGNPFSMVLAQPRSEKPL</sequence>
<evidence type="ECO:0000313" key="2">
    <source>
        <dbReference type="Proteomes" id="UP001386955"/>
    </source>
</evidence>
<comment type="caution">
    <text evidence="1">The sequence shown here is derived from an EMBL/GenBank/DDBJ whole genome shotgun (WGS) entry which is preliminary data.</text>
</comment>
<evidence type="ECO:0000313" key="1">
    <source>
        <dbReference type="EMBL" id="KAK7401464.1"/>
    </source>
</evidence>
<dbReference type="EMBL" id="JAYMYS010000003">
    <property type="protein sequence ID" value="KAK7401464.1"/>
    <property type="molecule type" value="Genomic_DNA"/>
</dbReference>
<dbReference type="PANTHER" id="PTHR37718">
    <property type="entry name" value="BNAC03G61340D PROTEIN"/>
    <property type="match status" value="1"/>
</dbReference>
<name>A0AAN9SWP4_PSOTE</name>